<gene>
    <name evidence="1" type="ORF">GCM10017567_74950</name>
</gene>
<protein>
    <submittedName>
        <fullName evidence="1">Peptidase</fullName>
    </submittedName>
</protein>
<proteinExistence type="predicted"/>
<evidence type="ECO:0000313" key="1">
    <source>
        <dbReference type="EMBL" id="GHG42108.1"/>
    </source>
</evidence>
<comment type="caution">
    <text evidence="1">The sequence shown here is derived from an EMBL/GenBank/DDBJ whole genome shotgun (WGS) entry which is preliminary data.</text>
</comment>
<sequence>MFQGDDPAVGRVMRRAGELAREFGHARVGSEHLLLALTEGPLPGLGDVERAVRRAAPDGAGAAADREALAVLGVDLGPLPGVLADRPPAKEFRLPFGAGKARRRCARAVPPIGLDLQAVYGASLRLALARRERRHRVEHLALALVALDPGADWVLRAAGVDRGEVLARLAAAFPPPRRNRLLQAERRVGCRTRCRDIVRRYQHTTGRMAMAPSVLATLVH</sequence>
<dbReference type="EMBL" id="BNAW01000052">
    <property type="protein sequence ID" value="GHG42108.1"/>
    <property type="molecule type" value="Genomic_DNA"/>
</dbReference>
<dbReference type="Proteomes" id="UP000649955">
    <property type="component" value="Unassembled WGS sequence"/>
</dbReference>
<reference evidence="2" key="1">
    <citation type="journal article" date="2019" name="Int. J. Syst. Evol. Microbiol.">
        <title>The Global Catalogue of Microorganisms (GCM) 10K type strain sequencing project: providing services to taxonomists for standard genome sequencing and annotation.</title>
        <authorList>
            <consortium name="The Broad Institute Genomics Platform"/>
            <consortium name="The Broad Institute Genome Sequencing Center for Infectious Disease"/>
            <person name="Wu L."/>
            <person name="Ma J."/>
        </authorList>
    </citation>
    <scope>NUCLEOTIDE SEQUENCE [LARGE SCALE GENOMIC DNA]</scope>
    <source>
        <strain evidence="2">CGMCC 4.7680</strain>
    </source>
</reference>
<dbReference type="Gene3D" id="1.10.1780.10">
    <property type="entry name" value="Clp, N-terminal domain"/>
    <property type="match status" value="1"/>
</dbReference>
<keyword evidence="2" id="KW-1185">Reference proteome</keyword>
<dbReference type="SUPFAM" id="SSF81923">
    <property type="entry name" value="Double Clp-N motif"/>
    <property type="match status" value="1"/>
</dbReference>
<accession>A0ABQ3KPA6</accession>
<dbReference type="InterPro" id="IPR036628">
    <property type="entry name" value="Clp_N_dom_sf"/>
</dbReference>
<evidence type="ECO:0000313" key="2">
    <source>
        <dbReference type="Proteomes" id="UP000649955"/>
    </source>
</evidence>
<name>A0ABQ3KPA6_9PSEU</name>
<dbReference type="RefSeq" id="WP_191316049.1">
    <property type="nucleotide sequence ID" value="NZ_BNAW01000052.1"/>
</dbReference>
<organism evidence="1 2">
    <name type="scientific">Amycolatopsis bullii</name>
    <dbReference type="NCBI Taxonomy" id="941987"/>
    <lineage>
        <taxon>Bacteria</taxon>
        <taxon>Bacillati</taxon>
        <taxon>Actinomycetota</taxon>
        <taxon>Actinomycetes</taxon>
        <taxon>Pseudonocardiales</taxon>
        <taxon>Pseudonocardiaceae</taxon>
        <taxon>Amycolatopsis</taxon>
    </lineage>
</organism>